<name>A0AAD7SH46_9TELE</name>
<evidence type="ECO:0000313" key="2">
    <source>
        <dbReference type="Proteomes" id="UP001221898"/>
    </source>
</evidence>
<evidence type="ECO:0000313" key="1">
    <source>
        <dbReference type="EMBL" id="KAJ8402398.1"/>
    </source>
</evidence>
<proteinExistence type="predicted"/>
<accession>A0AAD7SH46</accession>
<sequence>MQDALFSDVLVMDKFPAKQDELSNEPILVLIYAQVSFPTPGMGSLPIQFVKEGFVMSDHTQADSSCLYKPIHAGLSSACSVTSSFTEIFQMLARSVNSVLQ</sequence>
<comment type="caution">
    <text evidence="1">The sequence shown here is derived from an EMBL/GenBank/DDBJ whole genome shotgun (WGS) entry which is preliminary data.</text>
</comment>
<dbReference type="EMBL" id="JAINUG010000064">
    <property type="protein sequence ID" value="KAJ8402398.1"/>
    <property type="molecule type" value="Genomic_DNA"/>
</dbReference>
<dbReference type="AlphaFoldDB" id="A0AAD7SH46"/>
<keyword evidence="2" id="KW-1185">Reference proteome</keyword>
<gene>
    <name evidence="1" type="ORF">AAFF_G00368870</name>
</gene>
<protein>
    <submittedName>
        <fullName evidence="1">Uncharacterized protein</fullName>
    </submittedName>
</protein>
<dbReference type="Proteomes" id="UP001221898">
    <property type="component" value="Unassembled WGS sequence"/>
</dbReference>
<organism evidence="1 2">
    <name type="scientific">Aldrovandia affinis</name>
    <dbReference type="NCBI Taxonomy" id="143900"/>
    <lineage>
        <taxon>Eukaryota</taxon>
        <taxon>Metazoa</taxon>
        <taxon>Chordata</taxon>
        <taxon>Craniata</taxon>
        <taxon>Vertebrata</taxon>
        <taxon>Euteleostomi</taxon>
        <taxon>Actinopterygii</taxon>
        <taxon>Neopterygii</taxon>
        <taxon>Teleostei</taxon>
        <taxon>Notacanthiformes</taxon>
        <taxon>Halosauridae</taxon>
        <taxon>Aldrovandia</taxon>
    </lineage>
</organism>
<reference evidence="1" key="1">
    <citation type="journal article" date="2023" name="Science">
        <title>Genome structures resolve the early diversification of teleost fishes.</title>
        <authorList>
            <person name="Parey E."/>
            <person name="Louis A."/>
            <person name="Montfort J."/>
            <person name="Bouchez O."/>
            <person name="Roques C."/>
            <person name="Iampietro C."/>
            <person name="Lluch J."/>
            <person name="Castinel A."/>
            <person name="Donnadieu C."/>
            <person name="Desvignes T."/>
            <person name="Floi Bucao C."/>
            <person name="Jouanno E."/>
            <person name="Wen M."/>
            <person name="Mejri S."/>
            <person name="Dirks R."/>
            <person name="Jansen H."/>
            <person name="Henkel C."/>
            <person name="Chen W.J."/>
            <person name="Zahm M."/>
            <person name="Cabau C."/>
            <person name="Klopp C."/>
            <person name="Thompson A.W."/>
            <person name="Robinson-Rechavi M."/>
            <person name="Braasch I."/>
            <person name="Lecointre G."/>
            <person name="Bobe J."/>
            <person name="Postlethwait J.H."/>
            <person name="Berthelot C."/>
            <person name="Roest Crollius H."/>
            <person name="Guiguen Y."/>
        </authorList>
    </citation>
    <scope>NUCLEOTIDE SEQUENCE</scope>
    <source>
        <strain evidence="1">NC1722</strain>
    </source>
</reference>